<feature type="region of interest" description="Disordered" evidence="1">
    <location>
        <begin position="447"/>
        <end position="601"/>
    </location>
</feature>
<accession>A0A6J4KRR6</accession>
<organism evidence="2">
    <name type="scientific">uncultured Gemmatimonadaceae bacterium</name>
    <dbReference type="NCBI Taxonomy" id="246130"/>
    <lineage>
        <taxon>Bacteria</taxon>
        <taxon>Pseudomonadati</taxon>
        <taxon>Gemmatimonadota</taxon>
        <taxon>Gemmatimonadia</taxon>
        <taxon>Gemmatimonadales</taxon>
        <taxon>Gemmatimonadaceae</taxon>
        <taxon>environmental samples</taxon>
    </lineage>
</organism>
<name>A0A6J4KRR6_9BACT</name>
<feature type="compositionally biased region" description="Pro residues" evidence="1">
    <location>
        <begin position="16"/>
        <end position="35"/>
    </location>
</feature>
<keyword evidence="2" id="KW-0547">Nucleotide-binding</keyword>
<feature type="non-terminal residue" evidence="2">
    <location>
        <position position="601"/>
    </location>
</feature>
<evidence type="ECO:0000256" key="1">
    <source>
        <dbReference type="SAM" id="MobiDB-lite"/>
    </source>
</evidence>
<feature type="region of interest" description="Disordered" evidence="1">
    <location>
        <begin position="322"/>
        <end position="399"/>
    </location>
</feature>
<dbReference type="GO" id="GO:0005524">
    <property type="term" value="F:ATP binding"/>
    <property type="evidence" value="ECO:0007669"/>
    <property type="project" value="UniProtKB-KW"/>
</dbReference>
<reference evidence="2" key="1">
    <citation type="submission" date="2020-02" db="EMBL/GenBank/DDBJ databases">
        <authorList>
            <person name="Meier V. D."/>
        </authorList>
    </citation>
    <scope>NUCLEOTIDE SEQUENCE</scope>
    <source>
        <strain evidence="2">AVDCRST_MAG40</strain>
    </source>
</reference>
<feature type="compositionally biased region" description="Basic residues" evidence="1">
    <location>
        <begin position="556"/>
        <end position="579"/>
    </location>
</feature>
<feature type="compositionally biased region" description="Basic and acidic residues" evidence="1">
    <location>
        <begin position="77"/>
        <end position="95"/>
    </location>
</feature>
<feature type="compositionally biased region" description="Basic and acidic residues" evidence="1">
    <location>
        <begin position="544"/>
        <end position="555"/>
    </location>
</feature>
<keyword evidence="2" id="KW-0067">ATP-binding</keyword>
<feature type="non-terminal residue" evidence="2">
    <location>
        <position position="1"/>
    </location>
</feature>
<feature type="compositionally biased region" description="Low complexity" evidence="1">
    <location>
        <begin position="108"/>
        <end position="125"/>
    </location>
</feature>
<evidence type="ECO:0000313" key="2">
    <source>
        <dbReference type="EMBL" id="CAA9309861.1"/>
    </source>
</evidence>
<feature type="compositionally biased region" description="Basic residues" evidence="1">
    <location>
        <begin position="449"/>
        <end position="475"/>
    </location>
</feature>
<protein>
    <submittedName>
        <fullName evidence="2">Lipid A export ATP-binding/permease protein MsbA</fullName>
    </submittedName>
</protein>
<sequence>DPTRDTRAQRGRPHRAPLPLPADPQAAPPPPPPLHRPAGGGRGLPARGGGGGAGLPAGGRADARRRAAGPRPRAAQPHRDGAHRAVRAAGRDELRAGVPAQLHHRARGGPVARGRVRAPRAALAGILHRPAHGRAHESPERRPRRAAVADGNMGERAVAADPLSRGRGGAAHPHAPEAHAHDARGGAHRGGGGLLLRAAAAPGEHGGAGQDRRRDGIGRRGILADPHRAELRARGRGDAALRRAARRRGGGRGAPCVPAGALLRRGGLRRLRRGVGGALAGWPARARGHAHVGRARALSPLRHHRGGRGGGTGLAVRVVPGSRGGGDAGVRAAGHPARRGGAREPRRARRRGARRRAARPGVVPLRAGAARRADGGVAAHRARRDGGAGGAERRGEDHRGVAGAALLGRHRRPHHAGRPRRAVALVRGAARGDRARAAGARAVLGDRARQHRVRAPRGHRRRGDGRRARRARVGVHRATPARLRDARGRARGEALRRAAAAARDRARVPQGPRRGDPRRGHLEPRHRERAAGGGGDGDAARGALDAHHRAPPEHRAPRRPCGRPRPRPRGGGGHPRRAAGARGGVREALSGAVPRRGGRRV</sequence>
<feature type="compositionally biased region" description="Gly residues" evidence="1">
    <location>
        <begin position="38"/>
        <end position="57"/>
    </location>
</feature>
<feature type="compositionally biased region" description="Basic and acidic residues" evidence="1">
    <location>
        <begin position="174"/>
        <end position="185"/>
    </location>
</feature>
<feature type="region of interest" description="Disordered" evidence="1">
    <location>
        <begin position="1"/>
        <end position="223"/>
    </location>
</feature>
<gene>
    <name evidence="2" type="ORF">AVDCRST_MAG40-899</name>
</gene>
<feature type="compositionally biased region" description="Low complexity" evidence="1">
    <location>
        <begin position="359"/>
        <end position="379"/>
    </location>
</feature>
<proteinExistence type="predicted"/>
<feature type="compositionally biased region" description="Basic residues" evidence="1">
    <location>
        <begin position="336"/>
        <end position="358"/>
    </location>
</feature>
<dbReference type="AlphaFoldDB" id="A0A6J4KRR6"/>
<feature type="compositionally biased region" description="Basic and acidic residues" evidence="1">
    <location>
        <begin position="482"/>
        <end position="530"/>
    </location>
</feature>
<dbReference type="EMBL" id="CADCTX010000260">
    <property type="protein sequence ID" value="CAA9309861.1"/>
    <property type="molecule type" value="Genomic_DNA"/>
</dbReference>